<evidence type="ECO:0000313" key="1">
    <source>
        <dbReference type="EMBL" id="KAF7511606.1"/>
    </source>
</evidence>
<dbReference type="Proteomes" id="UP000606974">
    <property type="component" value="Unassembled WGS sequence"/>
</dbReference>
<name>A0A8H7AR10_9EURO</name>
<accession>A0A8H7AR10</accession>
<organism evidence="1 2">
    <name type="scientific">Endocarpon pusillum</name>
    <dbReference type="NCBI Taxonomy" id="364733"/>
    <lineage>
        <taxon>Eukaryota</taxon>
        <taxon>Fungi</taxon>
        <taxon>Dikarya</taxon>
        <taxon>Ascomycota</taxon>
        <taxon>Pezizomycotina</taxon>
        <taxon>Eurotiomycetes</taxon>
        <taxon>Chaetothyriomycetidae</taxon>
        <taxon>Verrucariales</taxon>
        <taxon>Verrucariaceae</taxon>
        <taxon>Endocarpon</taxon>
    </lineage>
</organism>
<dbReference type="AlphaFoldDB" id="A0A8H7AR10"/>
<gene>
    <name evidence="1" type="ORF">GJ744_003769</name>
</gene>
<protein>
    <submittedName>
        <fullName evidence="1">Uncharacterized protein</fullName>
    </submittedName>
</protein>
<dbReference type="EMBL" id="JAACFV010000018">
    <property type="protein sequence ID" value="KAF7511606.1"/>
    <property type="molecule type" value="Genomic_DNA"/>
</dbReference>
<reference evidence="1" key="1">
    <citation type="submission" date="2020-02" db="EMBL/GenBank/DDBJ databases">
        <authorList>
            <person name="Palmer J.M."/>
        </authorList>
    </citation>
    <scope>NUCLEOTIDE SEQUENCE</scope>
    <source>
        <strain evidence="1">EPUS1.4</strain>
        <tissue evidence="1">Thallus</tissue>
    </source>
</reference>
<evidence type="ECO:0000313" key="2">
    <source>
        <dbReference type="Proteomes" id="UP000606974"/>
    </source>
</evidence>
<sequence>MDSLAIIFNVVIDCFNLFENLTGQNDDDLAVVVVKYRDASADPGDSDGETIRAIQKHFSKCHTSALLLTPVSRLTHAYETTGKQRPWWFGLLH</sequence>
<proteinExistence type="predicted"/>
<comment type="caution">
    <text evidence="1">The sequence shown here is derived from an EMBL/GenBank/DDBJ whole genome shotgun (WGS) entry which is preliminary data.</text>
</comment>
<dbReference type="OrthoDB" id="10520151at2759"/>
<keyword evidence="2" id="KW-1185">Reference proteome</keyword>